<dbReference type="AlphaFoldDB" id="A0A4R6IFY3"/>
<dbReference type="InterPro" id="IPR015443">
    <property type="entry name" value="Aldose_1-epimerase"/>
</dbReference>
<dbReference type="EMBL" id="SNWM01000004">
    <property type="protein sequence ID" value="TDO20608.1"/>
    <property type="molecule type" value="Genomic_DNA"/>
</dbReference>
<dbReference type="PIRSF" id="PIRSF005096">
    <property type="entry name" value="GALM"/>
    <property type="match status" value="1"/>
</dbReference>
<feature type="binding site" evidence="11">
    <location>
        <begin position="85"/>
        <end position="86"/>
    </location>
    <ligand>
        <name>beta-D-galactose</name>
        <dbReference type="ChEBI" id="CHEBI:27667"/>
    </ligand>
</feature>
<keyword evidence="13" id="KW-1185">Reference proteome</keyword>
<keyword evidence="6 8" id="KW-0413">Isomerase</keyword>
<evidence type="ECO:0000256" key="8">
    <source>
        <dbReference type="PIRNR" id="PIRNR005096"/>
    </source>
</evidence>
<dbReference type="NCBIfam" id="NF008277">
    <property type="entry name" value="PRK11055.1"/>
    <property type="match status" value="1"/>
</dbReference>
<dbReference type="RefSeq" id="WP_133557241.1">
    <property type="nucleotide sequence ID" value="NZ_SNWM01000004.1"/>
</dbReference>
<keyword evidence="5" id="KW-0106">Calcium</keyword>
<accession>A0A4R6IFY3</accession>
<evidence type="ECO:0000256" key="5">
    <source>
        <dbReference type="ARBA" id="ARBA00022837"/>
    </source>
</evidence>
<dbReference type="EC" id="5.1.3.3" evidence="8"/>
<name>A0A4R6IFY3_9SPHI</name>
<dbReference type="InterPro" id="IPR011013">
    <property type="entry name" value="Gal_mutarotase_sf_dom"/>
</dbReference>
<evidence type="ECO:0000313" key="12">
    <source>
        <dbReference type="EMBL" id="TDO20608.1"/>
    </source>
</evidence>
<protein>
    <recommendedName>
        <fullName evidence="8">Aldose 1-epimerase</fullName>
        <ecNumber evidence="8">5.1.3.3</ecNumber>
    </recommendedName>
</protein>
<dbReference type="PANTHER" id="PTHR10091:SF0">
    <property type="entry name" value="GALACTOSE MUTAROTASE"/>
    <property type="match status" value="1"/>
</dbReference>
<evidence type="ECO:0000256" key="6">
    <source>
        <dbReference type="ARBA" id="ARBA00023235"/>
    </source>
</evidence>
<comment type="subunit">
    <text evidence="4">Monomer.</text>
</comment>
<evidence type="ECO:0000256" key="1">
    <source>
        <dbReference type="ARBA" id="ARBA00001913"/>
    </source>
</evidence>
<dbReference type="GO" id="GO:0033499">
    <property type="term" value="P:galactose catabolic process via UDP-galactose, Leloir pathway"/>
    <property type="evidence" value="ECO:0007669"/>
    <property type="project" value="TreeGrafter"/>
</dbReference>
<comment type="cofactor">
    <cofactor evidence="1">
        <name>Ca(2+)</name>
        <dbReference type="ChEBI" id="CHEBI:29108"/>
    </cofactor>
</comment>
<dbReference type="Gene3D" id="2.70.98.10">
    <property type="match status" value="1"/>
</dbReference>
<sequence length="350" mass="38922">MKANLIHTGHVLDGKEILAVELTNTHGTYVKIYNYGAIINKFVVKNIQGDEQDIVLGFDDIEGYLSDDYLENYPYLGSVLGRVANRIKGGKFSLDGKEYTLTDKFDGNMLHGGVTGFDRKMWDIIPTIDPSLTMQYISPDGEEGFPGNLKVILTFKLTDDNELLLDYKATCDQATPVVLSNHSYFNLSPDREDTVALHHHRIAASKYLEQDNTYNPTGNILPVEGTPFDFLGTKLIGADWVTGEGYDQSFVLDKPLHEFALATETSEHKSGLTLSVYTTEPVAHFYTSKNLLVKEGKGGATYGPFSAFCVETQGYPDAVNHSNFPTTVLRPGEIYHQRTIYKISHTSILS</sequence>
<evidence type="ECO:0000256" key="2">
    <source>
        <dbReference type="ARBA" id="ARBA00005028"/>
    </source>
</evidence>
<comment type="similarity">
    <text evidence="3 8">Belongs to the aldose epimerase family.</text>
</comment>
<dbReference type="Proteomes" id="UP000295499">
    <property type="component" value="Unassembled WGS sequence"/>
</dbReference>
<dbReference type="OrthoDB" id="9779408at2"/>
<dbReference type="InterPro" id="IPR008183">
    <property type="entry name" value="Aldose_1/G6P_1-epimerase"/>
</dbReference>
<comment type="caution">
    <text evidence="12">The sequence shown here is derived from an EMBL/GenBank/DDBJ whole genome shotgun (WGS) entry which is preliminary data.</text>
</comment>
<feature type="binding site" evidence="10">
    <location>
        <position position="247"/>
    </location>
    <ligand>
        <name>beta-D-galactose</name>
        <dbReference type="ChEBI" id="CHEBI:27667"/>
    </ligand>
</feature>
<dbReference type="GO" id="GO:0006006">
    <property type="term" value="P:glucose metabolic process"/>
    <property type="evidence" value="ECO:0007669"/>
    <property type="project" value="TreeGrafter"/>
</dbReference>
<evidence type="ECO:0000256" key="9">
    <source>
        <dbReference type="PIRSR" id="PIRSR005096-1"/>
    </source>
</evidence>
<dbReference type="CDD" id="cd09019">
    <property type="entry name" value="galactose_mutarotase_like"/>
    <property type="match status" value="1"/>
</dbReference>
<dbReference type="SUPFAM" id="SSF74650">
    <property type="entry name" value="Galactose mutarotase-like"/>
    <property type="match status" value="1"/>
</dbReference>
<evidence type="ECO:0000256" key="7">
    <source>
        <dbReference type="ARBA" id="ARBA00023277"/>
    </source>
</evidence>
<organism evidence="12 13">
    <name type="scientific">Pedobacter duraquae</name>
    <dbReference type="NCBI Taxonomy" id="425511"/>
    <lineage>
        <taxon>Bacteria</taxon>
        <taxon>Pseudomonadati</taxon>
        <taxon>Bacteroidota</taxon>
        <taxon>Sphingobacteriia</taxon>
        <taxon>Sphingobacteriales</taxon>
        <taxon>Sphingobacteriaceae</taxon>
        <taxon>Pedobacter</taxon>
    </lineage>
</organism>
<comment type="pathway">
    <text evidence="2 8">Carbohydrate metabolism; hexose metabolism.</text>
</comment>
<dbReference type="GO" id="GO:0030246">
    <property type="term" value="F:carbohydrate binding"/>
    <property type="evidence" value="ECO:0007669"/>
    <property type="project" value="InterPro"/>
</dbReference>
<evidence type="ECO:0000256" key="4">
    <source>
        <dbReference type="ARBA" id="ARBA00011245"/>
    </source>
</evidence>
<feature type="binding site" evidence="11">
    <location>
        <begin position="182"/>
        <end position="184"/>
    </location>
    <ligand>
        <name>beta-D-galactose</name>
        <dbReference type="ChEBI" id="CHEBI:27667"/>
    </ligand>
</feature>
<feature type="active site" description="Proton acceptor" evidence="9">
    <location>
        <position position="311"/>
    </location>
</feature>
<dbReference type="InterPro" id="IPR014718">
    <property type="entry name" value="GH-type_carb-bd"/>
</dbReference>
<evidence type="ECO:0000256" key="10">
    <source>
        <dbReference type="PIRSR" id="PIRSR005096-2"/>
    </source>
</evidence>
<comment type="catalytic activity">
    <reaction evidence="8">
        <text>alpha-D-glucose = beta-D-glucose</text>
        <dbReference type="Rhea" id="RHEA:10264"/>
        <dbReference type="ChEBI" id="CHEBI:15903"/>
        <dbReference type="ChEBI" id="CHEBI:17925"/>
        <dbReference type="EC" id="5.1.3.3"/>
    </reaction>
</comment>
<reference evidence="12 13" key="1">
    <citation type="submission" date="2019-03" db="EMBL/GenBank/DDBJ databases">
        <title>Genomic Encyclopedia of Archaeal and Bacterial Type Strains, Phase II (KMG-II): from individual species to whole genera.</title>
        <authorList>
            <person name="Goeker M."/>
        </authorList>
    </citation>
    <scope>NUCLEOTIDE SEQUENCE [LARGE SCALE GENOMIC DNA]</scope>
    <source>
        <strain evidence="12 13">DSM 19034</strain>
    </source>
</reference>
<dbReference type="InterPro" id="IPR047215">
    <property type="entry name" value="Galactose_mutarotase-like"/>
</dbReference>
<evidence type="ECO:0000313" key="13">
    <source>
        <dbReference type="Proteomes" id="UP000295499"/>
    </source>
</evidence>
<feature type="active site" description="Proton donor" evidence="9">
    <location>
        <position position="182"/>
    </location>
</feature>
<evidence type="ECO:0000256" key="3">
    <source>
        <dbReference type="ARBA" id="ARBA00006206"/>
    </source>
</evidence>
<dbReference type="PANTHER" id="PTHR10091">
    <property type="entry name" value="ALDOSE-1-EPIMERASE"/>
    <property type="match status" value="1"/>
</dbReference>
<keyword evidence="7 8" id="KW-0119">Carbohydrate metabolism</keyword>
<dbReference type="UniPathway" id="UPA00242"/>
<gene>
    <name evidence="12" type="ORF">CLV32_3241</name>
</gene>
<evidence type="ECO:0000256" key="11">
    <source>
        <dbReference type="PIRSR" id="PIRSR005096-3"/>
    </source>
</evidence>
<dbReference type="GO" id="GO:0004034">
    <property type="term" value="F:aldose 1-epimerase activity"/>
    <property type="evidence" value="ECO:0007669"/>
    <property type="project" value="UniProtKB-EC"/>
</dbReference>
<dbReference type="Pfam" id="PF01263">
    <property type="entry name" value="Aldose_epim"/>
    <property type="match status" value="1"/>
</dbReference>
<proteinExistence type="inferred from homology"/>